<evidence type="ECO:0000256" key="2">
    <source>
        <dbReference type="ARBA" id="ARBA00022900"/>
    </source>
</evidence>
<dbReference type="InterPro" id="IPR004094">
    <property type="entry name" value="Antistasin-like"/>
</dbReference>
<gene>
    <name evidence="5" type="ORF">V1264_022675</name>
</gene>
<feature type="signal peptide" evidence="3">
    <location>
        <begin position="1"/>
        <end position="20"/>
    </location>
</feature>
<dbReference type="AlphaFoldDB" id="A0AAN9FXT9"/>
<keyword evidence="1" id="KW-0646">Protease inhibitor</keyword>
<protein>
    <recommendedName>
        <fullName evidence="4">Antistasin-like domain-containing protein</fullName>
    </recommendedName>
</protein>
<feature type="chain" id="PRO_5042977350" description="Antistasin-like domain-containing protein" evidence="3">
    <location>
        <begin position="21"/>
        <end position="96"/>
    </location>
</feature>
<sequence length="96" mass="10176">MKSFLCSLGLLLVVGYCVHSSPLEAASETRERRGGHWPAHCGAVCAIECPYGNVLDSTACPTCDCHEAPGCPQIQCPIPCPNSYKIVNGCSSCECQ</sequence>
<dbReference type="Pfam" id="PF02822">
    <property type="entry name" value="Antistasin"/>
    <property type="match status" value="1"/>
</dbReference>
<dbReference type="EMBL" id="JBAMIC010004070">
    <property type="protein sequence ID" value="KAK7088803.1"/>
    <property type="molecule type" value="Genomic_DNA"/>
</dbReference>
<organism evidence="5 6">
    <name type="scientific">Littorina saxatilis</name>
    <dbReference type="NCBI Taxonomy" id="31220"/>
    <lineage>
        <taxon>Eukaryota</taxon>
        <taxon>Metazoa</taxon>
        <taxon>Spiralia</taxon>
        <taxon>Lophotrochozoa</taxon>
        <taxon>Mollusca</taxon>
        <taxon>Gastropoda</taxon>
        <taxon>Caenogastropoda</taxon>
        <taxon>Littorinimorpha</taxon>
        <taxon>Littorinoidea</taxon>
        <taxon>Littorinidae</taxon>
        <taxon>Littorina</taxon>
    </lineage>
</organism>
<feature type="domain" description="Antistasin-like" evidence="4">
    <location>
        <begin position="41"/>
        <end position="65"/>
    </location>
</feature>
<keyword evidence="6" id="KW-1185">Reference proteome</keyword>
<evidence type="ECO:0000256" key="3">
    <source>
        <dbReference type="SAM" id="SignalP"/>
    </source>
</evidence>
<dbReference type="Gene3D" id="2.10.22.10">
    <property type="entry name" value="Antistasin, domain 1"/>
    <property type="match status" value="1"/>
</dbReference>
<keyword evidence="3" id="KW-0732">Signal</keyword>
<proteinExistence type="predicted"/>
<dbReference type="GO" id="GO:0004867">
    <property type="term" value="F:serine-type endopeptidase inhibitor activity"/>
    <property type="evidence" value="ECO:0007669"/>
    <property type="project" value="UniProtKB-KW"/>
</dbReference>
<evidence type="ECO:0000313" key="5">
    <source>
        <dbReference type="EMBL" id="KAK7088803.1"/>
    </source>
</evidence>
<name>A0AAN9FXT9_9CAEN</name>
<evidence type="ECO:0000313" key="6">
    <source>
        <dbReference type="Proteomes" id="UP001374579"/>
    </source>
</evidence>
<accession>A0AAN9FXT9</accession>
<dbReference type="Proteomes" id="UP001374579">
    <property type="component" value="Unassembled WGS sequence"/>
</dbReference>
<evidence type="ECO:0000256" key="1">
    <source>
        <dbReference type="ARBA" id="ARBA00022690"/>
    </source>
</evidence>
<keyword evidence="2" id="KW-0722">Serine protease inhibitor</keyword>
<evidence type="ECO:0000259" key="4">
    <source>
        <dbReference type="Pfam" id="PF02822"/>
    </source>
</evidence>
<reference evidence="5 6" key="1">
    <citation type="submission" date="2024-02" db="EMBL/GenBank/DDBJ databases">
        <title>Chromosome-scale genome assembly of the rough periwinkle Littorina saxatilis.</title>
        <authorList>
            <person name="De Jode A."/>
            <person name="Faria R."/>
            <person name="Formenti G."/>
            <person name="Sims Y."/>
            <person name="Smith T.P."/>
            <person name="Tracey A."/>
            <person name="Wood J.M.D."/>
            <person name="Zagrodzka Z.B."/>
            <person name="Johannesson K."/>
            <person name="Butlin R.K."/>
            <person name="Leder E.H."/>
        </authorList>
    </citation>
    <scope>NUCLEOTIDE SEQUENCE [LARGE SCALE GENOMIC DNA]</scope>
    <source>
        <strain evidence="5">Snail1</strain>
        <tissue evidence="5">Muscle</tissue>
    </source>
</reference>
<comment type="caution">
    <text evidence="5">The sequence shown here is derived from an EMBL/GenBank/DDBJ whole genome shotgun (WGS) entry which is preliminary data.</text>
</comment>